<accession>A0ACC2XT90</accession>
<gene>
    <name evidence="1" type="ORF">QFC24_002682</name>
</gene>
<name>A0ACC2XT90_9TREE</name>
<keyword evidence="2" id="KW-1185">Reference proteome</keyword>
<dbReference type="EMBL" id="JASBWV010000007">
    <property type="protein sequence ID" value="KAJ9125897.1"/>
    <property type="molecule type" value="Genomic_DNA"/>
</dbReference>
<evidence type="ECO:0000313" key="1">
    <source>
        <dbReference type="EMBL" id="KAJ9125897.1"/>
    </source>
</evidence>
<sequence>METNLTANQNSDTSLNSNMDNPIHNLIASLRVLPSAQQAFDASPLALNQNGAVFMEILAGLQTSIRGMDSRKSTSIRDAWACKHSLTCYGTLVEVFSHSPQTVIDKHALPQIPNSLFRTPLRDRKRVRQAQEQESQLLNTGLNVKPKLILVPDVPTVFCTEIEAEKVWESRENLQSTLHRCQQTQRVQLMDPNISLEVAEWRSSPIKRAIDGGSTTSQKHNDKHQNVYLKVNLGASTGLWGYICFARRRRRYDGRYQNHEKSTDLASNKRAKATQTMRSYGRNMDEDEDGYAVIATRYHLFSEVEMNKSKNDISGFRWIQELCMHLNHLELSLPELLESCRLCSSLLKRGLPPMCRAFLPEPLHMGDHNQTDVHNRGSGSNGNVTSKDDDVKPVLLDAEQLAKRSSNGHWVAFHKSCLC</sequence>
<reference evidence="1" key="1">
    <citation type="submission" date="2023-04" db="EMBL/GenBank/DDBJ databases">
        <title>Draft Genome sequencing of Naganishia species isolated from polar environments using Oxford Nanopore Technology.</title>
        <authorList>
            <person name="Leo P."/>
            <person name="Venkateswaran K."/>
        </authorList>
    </citation>
    <scope>NUCLEOTIDE SEQUENCE</scope>
    <source>
        <strain evidence="1">DBVPG 5303</strain>
    </source>
</reference>
<evidence type="ECO:0000313" key="2">
    <source>
        <dbReference type="Proteomes" id="UP001234202"/>
    </source>
</evidence>
<comment type="caution">
    <text evidence="1">The sequence shown here is derived from an EMBL/GenBank/DDBJ whole genome shotgun (WGS) entry which is preliminary data.</text>
</comment>
<dbReference type="Proteomes" id="UP001234202">
    <property type="component" value="Unassembled WGS sequence"/>
</dbReference>
<proteinExistence type="predicted"/>
<organism evidence="1 2">
    <name type="scientific">Naganishia onofrii</name>
    <dbReference type="NCBI Taxonomy" id="1851511"/>
    <lineage>
        <taxon>Eukaryota</taxon>
        <taxon>Fungi</taxon>
        <taxon>Dikarya</taxon>
        <taxon>Basidiomycota</taxon>
        <taxon>Agaricomycotina</taxon>
        <taxon>Tremellomycetes</taxon>
        <taxon>Filobasidiales</taxon>
        <taxon>Filobasidiaceae</taxon>
        <taxon>Naganishia</taxon>
    </lineage>
</organism>
<protein>
    <submittedName>
        <fullName evidence="1">Uncharacterized protein</fullName>
    </submittedName>
</protein>